<proteinExistence type="predicted"/>
<name>A0A914SAT0_PAREQ</name>
<keyword evidence="1" id="KW-1185">Reference proteome</keyword>
<reference evidence="2" key="1">
    <citation type="submission" date="2022-11" db="UniProtKB">
        <authorList>
            <consortium name="WormBaseParasite"/>
        </authorList>
    </citation>
    <scope>IDENTIFICATION</scope>
</reference>
<dbReference type="Proteomes" id="UP000887564">
    <property type="component" value="Unplaced"/>
</dbReference>
<evidence type="ECO:0000313" key="1">
    <source>
        <dbReference type="Proteomes" id="UP000887564"/>
    </source>
</evidence>
<protein>
    <submittedName>
        <fullName evidence="2">Uncharacterized protein</fullName>
    </submittedName>
</protein>
<evidence type="ECO:0000313" key="2">
    <source>
        <dbReference type="WBParaSite" id="PEQ_0001446001-mRNA-1"/>
    </source>
</evidence>
<accession>A0A914SAT0</accession>
<dbReference type="AlphaFoldDB" id="A0A914SAT0"/>
<organism evidence="1 2">
    <name type="scientific">Parascaris equorum</name>
    <name type="common">Equine roundworm</name>
    <dbReference type="NCBI Taxonomy" id="6256"/>
    <lineage>
        <taxon>Eukaryota</taxon>
        <taxon>Metazoa</taxon>
        <taxon>Ecdysozoa</taxon>
        <taxon>Nematoda</taxon>
        <taxon>Chromadorea</taxon>
        <taxon>Rhabditida</taxon>
        <taxon>Spirurina</taxon>
        <taxon>Ascaridomorpha</taxon>
        <taxon>Ascaridoidea</taxon>
        <taxon>Ascarididae</taxon>
        <taxon>Parascaris</taxon>
    </lineage>
</organism>
<sequence length="82" mass="9592">VERILQQLEQQGENIDNSQTELCIEKWLPRWALLEVKQAKEADAAWSVRKLRDKLQAIVRIIENMRTATIGKLTHEGRQVQK</sequence>
<dbReference type="WBParaSite" id="PEQ_0001446001-mRNA-1">
    <property type="protein sequence ID" value="PEQ_0001446001-mRNA-1"/>
    <property type="gene ID" value="PEQ_0001446001"/>
</dbReference>